<dbReference type="STRING" id="1423806.FD15_GL002171"/>
<comment type="subunit">
    <text evidence="3">Homodimer.</text>
</comment>
<dbReference type="GO" id="GO:0005829">
    <property type="term" value="C:cytosol"/>
    <property type="evidence" value="ECO:0007669"/>
    <property type="project" value="TreeGrafter"/>
</dbReference>
<keyword evidence="14" id="KW-1185">Reference proteome</keyword>
<dbReference type="PANTHER" id="PTHR42743:SF10">
    <property type="entry name" value="D-ALANINE AMINOTRANSFERASE"/>
    <property type="match status" value="1"/>
</dbReference>
<name>A0A023CV83_9LACO</name>
<comment type="cofactor">
    <cofactor evidence="1">
        <name>pyridoxal 5'-phosphate</name>
        <dbReference type="ChEBI" id="CHEBI:597326"/>
    </cofactor>
</comment>
<dbReference type="eggNOG" id="COG0115">
    <property type="taxonomic scope" value="Bacteria"/>
</dbReference>
<sequence>MHVLWNDQIVERDDVRIDIEDRGYQFGDGLYEALRIYNREMFMFDEHFARLQRCAAEIRLQLPFTKPELKKNLDKLIAAEKITDGEIYFQLSRGTLSPRDHRIPSFDEVKPVVTGSVIPYERPVDKQKKGETACLVEDKRWLHCNIKSLSLLGNVLSLDEARQKGYDDALLVRDGFFTEASASNLWFVINGVLYTHQDGNLVLPGITKLRLLEIARSEGITVKEEAVPVSKLGQIDECFVSNSIWEVVPVVNIDGKPVNNGKLGAITSLLQKKYIEWINR</sequence>
<reference evidence="13 14" key="1">
    <citation type="journal article" date="2015" name="Genome Announc.">
        <title>Expanding the biotechnology potential of lactobacilli through comparative genomics of 213 strains and associated genera.</title>
        <authorList>
            <person name="Sun Z."/>
            <person name="Harris H.M."/>
            <person name="McCann A."/>
            <person name="Guo C."/>
            <person name="Argimon S."/>
            <person name="Zhang W."/>
            <person name="Yang X."/>
            <person name="Jeffery I.B."/>
            <person name="Cooney J.C."/>
            <person name="Kagawa T.F."/>
            <person name="Liu W."/>
            <person name="Song Y."/>
            <person name="Salvetti E."/>
            <person name="Wrobel A."/>
            <person name="Rasinkangas P."/>
            <person name="Parkhill J."/>
            <person name="Rea M.C."/>
            <person name="O'Sullivan O."/>
            <person name="Ritari J."/>
            <person name="Douillard F.P."/>
            <person name="Paul Ross R."/>
            <person name="Yang R."/>
            <person name="Briner A.E."/>
            <person name="Felis G.E."/>
            <person name="de Vos W.M."/>
            <person name="Barrangou R."/>
            <person name="Klaenhammer T.R."/>
            <person name="Caufield P.W."/>
            <person name="Cui Y."/>
            <person name="Zhang H."/>
            <person name="O'Toole P.W."/>
        </authorList>
    </citation>
    <scope>NUCLEOTIDE SEQUENCE [LARGE SCALE GENOMIC DNA]</scope>
    <source>
        <strain evidence="13 14">DSM 21376</strain>
    </source>
</reference>
<dbReference type="GO" id="GO:0030170">
    <property type="term" value="F:pyridoxal phosphate binding"/>
    <property type="evidence" value="ECO:0007669"/>
    <property type="project" value="InterPro"/>
</dbReference>
<dbReference type="Gene3D" id="3.30.470.10">
    <property type="match status" value="1"/>
</dbReference>
<evidence type="ECO:0000313" key="13">
    <source>
        <dbReference type="EMBL" id="KRN05608.1"/>
    </source>
</evidence>
<dbReference type="InterPro" id="IPR043132">
    <property type="entry name" value="BCAT-like_C"/>
</dbReference>
<keyword evidence="7 13" id="KW-0808">Transferase</keyword>
<organism evidence="13 14">
    <name type="scientific">Liquorilactobacillus sucicola DSM 21376 = JCM 15457</name>
    <dbReference type="NCBI Taxonomy" id="1423806"/>
    <lineage>
        <taxon>Bacteria</taxon>
        <taxon>Bacillati</taxon>
        <taxon>Bacillota</taxon>
        <taxon>Bacilli</taxon>
        <taxon>Lactobacillales</taxon>
        <taxon>Lactobacillaceae</taxon>
        <taxon>Liquorilactobacillus</taxon>
    </lineage>
</organism>
<protein>
    <recommendedName>
        <fullName evidence="5">D-alanine aminotransferase</fullName>
        <ecNumber evidence="4">2.6.1.21</ecNumber>
    </recommendedName>
    <alternativeName>
        <fullName evidence="11">D-amino acid aminotransferase</fullName>
    </alternativeName>
    <alternativeName>
        <fullName evidence="9">D-amino acid transaminase</fullName>
    </alternativeName>
    <alternativeName>
        <fullName evidence="10">D-aspartate aminotransferase</fullName>
    </alternativeName>
</protein>
<dbReference type="InterPro" id="IPR036038">
    <property type="entry name" value="Aminotransferase-like"/>
</dbReference>
<dbReference type="GO" id="GO:0046416">
    <property type="term" value="P:D-amino acid metabolic process"/>
    <property type="evidence" value="ECO:0007669"/>
    <property type="project" value="InterPro"/>
</dbReference>
<dbReference type="InterPro" id="IPR043131">
    <property type="entry name" value="BCAT-like_N"/>
</dbReference>
<evidence type="ECO:0000256" key="11">
    <source>
        <dbReference type="ARBA" id="ARBA00033391"/>
    </source>
</evidence>
<evidence type="ECO:0000256" key="9">
    <source>
        <dbReference type="ARBA" id="ARBA00030138"/>
    </source>
</evidence>
<keyword evidence="6 13" id="KW-0032">Aminotransferase</keyword>
<dbReference type="SUPFAM" id="SSF56752">
    <property type="entry name" value="D-aminoacid aminotransferase-like PLP-dependent enzymes"/>
    <property type="match status" value="1"/>
</dbReference>
<proteinExistence type="inferred from homology"/>
<evidence type="ECO:0000256" key="3">
    <source>
        <dbReference type="ARBA" id="ARBA00011738"/>
    </source>
</evidence>
<dbReference type="GO" id="GO:0008652">
    <property type="term" value="P:amino acid biosynthetic process"/>
    <property type="evidence" value="ECO:0007669"/>
    <property type="project" value="UniProtKB-ARBA"/>
</dbReference>
<dbReference type="Gene3D" id="3.20.10.10">
    <property type="entry name" value="D-amino Acid Aminotransferase, subunit A, domain 2"/>
    <property type="match status" value="1"/>
</dbReference>
<dbReference type="Pfam" id="PF01063">
    <property type="entry name" value="Aminotran_4"/>
    <property type="match status" value="1"/>
</dbReference>
<evidence type="ECO:0000256" key="2">
    <source>
        <dbReference type="ARBA" id="ARBA00009320"/>
    </source>
</evidence>
<evidence type="ECO:0000256" key="4">
    <source>
        <dbReference type="ARBA" id="ARBA00012874"/>
    </source>
</evidence>
<dbReference type="AlphaFoldDB" id="A0A023CV83"/>
<evidence type="ECO:0000256" key="8">
    <source>
        <dbReference type="ARBA" id="ARBA00022898"/>
    </source>
</evidence>
<dbReference type="FunFam" id="3.20.10.10:FF:000002">
    <property type="entry name" value="D-alanine aminotransferase"/>
    <property type="match status" value="1"/>
</dbReference>
<gene>
    <name evidence="13" type="ORF">FD15_GL002171</name>
</gene>
<comment type="similarity">
    <text evidence="2">Belongs to the class-IV pyridoxal-phosphate-dependent aminotransferase family.</text>
</comment>
<dbReference type="PATRIC" id="fig|1423806.3.peg.2217"/>
<dbReference type="InterPro" id="IPR005784">
    <property type="entry name" value="D_amino_transT"/>
</dbReference>
<evidence type="ECO:0000256" key="12">
    <source>
        <dbReference type="ARBA" id="ARBA00047911"/>
    </source>
</evidence>
<dbReference type="RefSeq" id="WP_034987194.1">
    <property type="nucleotide sequence ID" value="NZ_AYZF01000017.1"/>
</dbReference>
<dbReference type="EC" id="2.6.1.21" evidence="4"/>
<dbReference type="Proteomes" id="UP000050961">
    <property type="component" value="Unassembled WGS sequence"/>
</dbReference>
<dbReference type="InterPro" id="IPR050571">
    <property type="entry name" value="Class-IV_PLP-Dep_Aminotrnsfr"/>
</dbReference>
<accession>A0A023CV83</accession>
<dbReference type="InterPro" id="IPR001544">
    <property type="entry name" value="Aminotrans_IV"/>
</dbReference>
<dbReference type="GO" id="GO:0046394">
    <property type="term" value="P:carboxylic acid biosynthetic process"/>
    <property type="evidence" value="ECO:0007669"/>
    <property type="project" value="UniProtKB-ARBA"/>
</dbReference>
<keyword evidence="8" id="KW-0663">Pyridoxal phosphate</keyword>
<evidence type="ECO:0000313" key="14">
    <source>
        <dbReference type="Proteomes" id="UP000050961"/>
    </source>
</evidence>
<dbReference type="OrthoDB" id="9805628at2"/>
<dbReference type="PANTHER" id="PTHR42743">
    <property type="entry name" value="AMINO-ACID AMINOTRANSFERASE"/>
    <property type="match status" value="1"/>
</dbReference>
<comment type="catalytic activity">
    <reaction evidence="12">
        <text>D-alanine + 2-oxoglutarate = D-glutamate + pyruvate</text>
        <dbReference type="Rhea" id="RHEA:15869"/>
        <dbReference type="ChEBI" id="CHEBI:15361"/>
        <dbReference type="ChEBI" id="CHEBI:16810"/>
        <dbReference type="ChEBI" id="CHEBI:29986"/>
        <dbReference type="ChEBI" id="CHEBI:57416"/>
        <dbReference type="EC" id="2.6.1.21"/>
    </reaction>
</comment>
<dbReference type="NCBIfam" id="TIGR01121">
    <property type="entry name" value="D_amino_aminoT"/>
    <property type="match status" value="1"/>
</dbReference>
<evidence type="ECO:0000256" key="10">
    <source>
        <dbReference type="ARBA" id="ARBA00033316"/>
    </source>
</evidence>
<evidence type="ECO:0000256" key="5">
    <source>
        <dbReference type="ARBA" id="ARBA00021779"/>
    </source>
</evidence>
<comment type="caution">
    <text evidence="13">The sequence shown here is derived from an EMBL/GenBank/DDBJ whole genome shotgun (WGS) entry which is preliminary data.</text>
</comment>
<evidence type="ECO:0000256" key="6">
    <source>
        <dbReference type="ARBA" id="ARBA00022576"/>
    </source>
</evidence>
<evidence type="ECO:0000256" key="1">
    <source>
        <dbReference type="ARBA" id="ARBA00001933"/>
    </source>
</evidence>
<dbReference type="GO" id="GO:0047810">
    <property type="term" value="F:D-alanine-2-oxoglutarate aminotransferase activity"/>
    <property type="evidence" value="ECO:0007669"/>
    <property type="project" value="UniProtKB-EC"/>
</dbReference>
<dbReference type="EMBL" id="AYZF01000017">
    <property type="protein sequence ID" value="KRN05608.1"/>
    <property type="molecule type" value="Genomic_DNA"/>
</dbReference>
<evidence type="ECO:0000256" key="7">
    <source>
        <dbReference type="ARBA" id="ARBA00022679"/>
    </source>
</evidence>